<dbReference type="InterPro" id="IPR029510">
    <property type="entry name" value="Ald_DH_CS_GLU"/>
</dbReference>
<dbReference type="PROSITE" id="PS00687">
    <property type="entry name" value="ALDEHYDE_DEHYDR_GLU"/>
    <property type="match status" value="1"/>
</dbReference>
<evidence type="ECO:0000256" key="1">
    <source>
        <dbReference type="ARBA" id="ARBA00009986"/>
    </source>
</evidence>
<feature type="binding site" evidence="7">
    <location>
        <position position="24"/>
    </location>
    <ligand>
        <name>K(+)</name>
        <dbReference type="ChEBI" id="CHEBI:29103"/>
        <label>1</label>
    </ligand>
</feature>
<dbReference type="PANTHER" id="PTHR11699">
    <property type="entry name" value="ALDEHYDE DEHYDROGENASE-RELATED"/>
    <property type="match status" value="1"/>
</dbReference>
<reference evidence="11 12" key="1">
    <citation type="submission" date="2018-11" db="EMBL/GenBank/DDBJ databases">
        <title>Vibrio LJC006 sp. nov., isolated from seawater during the bloom of the enteromorpha.</title>
        <authorList>
            <person name="Liang J."/>
        </authorList>
    </citation>
    <scope>NUCLEOTIDE SEQUENCE [LARGE SCALE GENOMIC DNA]</scope>
    <source>
        <strain evidence="11 12">LJC006</strain>
    </source>
</reference>
<dbReference type="UniPathway" id="UPA00529">
    <property type="reaction ID" value="UER00386"/>
</dbReference>
<feature type="active site" description="Charge relay system" evidence="7">
    <location>
        <position position="459"/>
    </location>
</feature>
<dbReference type="GO" id="GO:0046872">
    <property type="term" value="F:metal ion binding"/>
    <property type="evidence" value="ECO:0007669"/>
    <property type="project" value="UniProtKB-KW"/>
</dbReference>
<comment type="cofactor">
    <cofactor evidence="7">
        <name>K(+)</name>
        <dbReference type="ChEBI" id="CHEBI:29103"/>
    </cofactor>
    <text evidence="7">Binds 2 potassium ions per subunit.</text>
</comment>
<feature type="active site" evidence="8">
    <location>
        <position position="247"/>
    </location>
</feature>
<keyword evidence="4 7" id="KW-0560">Oxidoreductase</keyword>
<organism evidence="11 12">
    <name type="scientific">Vibrio viridaestus</name>
    <dbReference type="NCBI Taxonomy" id="2487322"/>
    <lineage>
        <taxon>Bacteria</taxon>
        <taxon>Pseudomonadati</taxon>
        <taxon>Pseudomonadota</taxon>
        <taxon>Gammaproteobacteria</taxon>
        <taxon>Vibrionales</taxon>
        <taxon>Vibrionaceae</taxon>
        <taxon>Vibrio</taxon>
    </lineage>
</organism>
<comment type="similarity">
    <text evidence="1 7 9">Belongs to the aldehyde dehydrogenase family.</text>
</comment>
<comment type="subunit">
    <text evidence="7">Dimer of dimers.</text>
</comment>
<dbReference type="InterPro" id="IPR016162">
    <property type="entry name" value="Ald_DH_N"/>
</dbReference>
<dbReference type="InterPro" id="IPR016160">
    <property type="entry name" value="Ald_DH_CS_CYS"/>
</dbReference>
<keyword evidence="12" id="KW-1185">Reference proteome</keyword>
<evidence type="ECO:0000313" key="11">
    <source>
        <dbReference type="EMBL" id="RQW61425.1"/>
    </source>
</evidence>
<evidence type="ECO:0000256" key="6">
    <source>
        <dbReference type="ARBA" id="ARBA00023097"/>
    </source>
</evidence>
<dbReference type="Gene3D" id="3.40.605.10">
    <property type="entry name" value="Aldehyde Dehydrogenase, Chain A, domain 1"/>
    <property type="match status" value="1"/>
</dbReference>
<dbReference type="Gene3D" id="3.40.309.10">
    <property type="entry name" value="Aldehyde Dehydrogenase, Chain A, domain 2"/>
    <property type="match status" value="1"/>
</dbReference>
<dbReference type="AlphaFoldDB" id="A0A3N9TD32"/>
<dbReference type="InterPro" id="IPR016163">
    <property type="entry name" value="Ald_DH_C"/>
</dbReference>
<dbReference type="RefSeq" id="WP_124938781.1">
    <property type="nucleotide sequence ID" value="NZ_RJVQ01000012.1"/>
</dbReference>
<dbReference type="InterPro" id="IPR011264">
    <property type="entry name" value="BADH"/>
</dbReference>
<proteinExistence type="inferred from homology"/>
<evidence type="ECO:0000256" key="4">
    <source>
        <dbReference type="ARBA" id="ARBA00023002"/>
    </source>
</evidence>
<feature type="active site" description="Proton acceptor" evidence="7">
    <location>
        <position position="247"/>
    </location>
</feature>
<keyword evidence="3 7" id="KW-0630">Potassium</keyword>
<keyword evidence="5 7" id="KW-0520">NAD</keyword>
<feature type="binding site" evidence="7">
    <location>
        <position position="241"/>
    </location>
    <ligand>
        <name>K(+)</name>
        <dbReference type="ChEBI" id="CHEBI:29103"/>
        <label>2</label>
    </ligand>
</feature>
<dbReference type="EMBL" id="RJVQ01000012">
    <property type="protein sequence ID" value="RQW61425.1"/>
    <property type="molecule type" value="Genomic_DNA"/>
</dbReference>
<dbReference type="FunFam" id="3.40.309.10:FF:000012">
    <property type="entry name" value="Betaine aldehyde dehydrogenase"/>
    <property type="match status" value="1"/>
</dbReference>
<evidence type="ECO:0000256" key="5">
    <source>
        <dbReference type="ARBA" id="ARBA00023027"/>
    </source>
</evidence>
<evidence type="ECO:0000259" key="10">
    <source>
        <dbReference type="Pfam" id="PF00171"/>
    </source>
</evidence>
<dbReference type="CDD" id="cd07090">
    <property type="entry name" value="ALDH_F9_TMBADH"/>
    <property type="match status" value="1"/>
</dbReference>
<feature type="binding site" evidence="7">
    <location>
        <position position="382"/>
    </location>
    <ligand>
        <name>NAD(+)</name>
        <dbReference type="ChEBI" id="CHEBI:57540"/>
    </ligand>
</feature>
<dbReference type="NCBIfam" id="NF009725">
    <property type="entry name" value="PRK13252.1"/>
    <property type="match status" value="1"/>
</dbReference>
<dbReference type="HAMAP" id="MF_00804">
    <property type="entry name" value="BADH"/>
    <property type="match status" value="1"/>
</dbReference>
<evidence type="ECO:0000256" key="7">
    <source>
        <dbReference type="HAMAP-Rule" id="MF_00804"/>
    </source>
</evidence>
<dbReference type="InterPro" id="IPR015590">
    <property type="entry name" value="Aldehyde_DH_dom"/>
</dbReference>
<evidence type="ECO:0000256" key="8">
    <source>
        <dbReference type="PROSITE-ProRule" id="PRU10007"/>
    </source>
</evidence>
<dbReference type="FunFam" id="3.40.605.10:FF:000007">
    <property type="entry name" value="NAD/NADP-dependent betaine aldehyde dehydrogenase"/>
    <property type="match status" value="1"/>
</dbReference>
<dbReference type="EC" id="1.2.1.8" evidence="7"/>
<feature type="active site" description="Charge relay system" evidence="7">
    <location>
        <position position="159"/>
    </location>
</feature>
<dbReference type="PROSITE" id="PS00070">
    <property type="entry name" value="ALDEHYDE_DEHYDR_CYS"/>
    <property type="match status" value="1"/>
</dbReference>
<keyword evidence="7" id="KW-0521">NADP</keyword>
<comment type="caution">
    <text evidence="11">The sequence shown here is derived from an EMBL/GenBank/DDBJ whole genome shotgun (WGS) entry which is preliminary data.</text>
</comment>
<feature type="binding site" evidence="7">
    <location>
        <position position="455"/>
    </location>
    <ligand>
        <name>K(+)</name>
        <dbReference type="ChEBI" id="CHEBI:29103"/>
        <label>2</label>
    </ligand>
</feature>
<evidence type="ECO:0000256" key="9">
    <source>
        <dbReference type="RuleBase" id="RU003345"/>
    </source>
</evidence>
<evidence type="ECO:0000256" key="2">
    <source>
        <dbReference type="ARBA" id="ARBA00022723"/>
    </source>
</evidence>
<feature type="active site" description="Nucleophile" evidence="7">
    <location>
        <position position="281"/>
    </location>
</feature>
<feature type="binding site" evidence="7">
    <location>
        <position position="452"/>
    </location>
    <ligand>
        <name>K(+)</name>
        <dbReference type="ChEBI" id="CHEBI:29103"/>
        <label>2</label>
    </ligand>
</feature>
<evidence type="ECO:0000256" key="3">
    <source>
        <dbReference type="ARBA" id="ARBA00022958"/>
    </source>
</evidence>
<dbReference type="OrthoDB" id="9812625at2"/>
<feature type="binding site" evidence="7">
    <location>
        <begin position="173"/>
        <end position="176"/>
    </location>
    <ligand>
        <name>NAD(+)</name>
        <dbReference type="ChEBI" id="CHEBI:57540"/>
    </ligand>
</feature>
<dbReference type="Proteomes" id="UP000281112">
    <property type="component" value="Unassembled WGS sequence"/>
</dbReference>
<dbReference type="GO" id="GO:0008802">
    <property type="term" value="F:betaine-aldehyde dehydrogenase (NAD+) activity"/>
    <property type="evidence" value="ECO:0007669"/>
    <property type="project" value="UniProtKB-UniRule"/>
</dbReference>
<accession>A0A3N9TD32</accession>
<comment type="function">
    <text evidence="7">Involved in the biosynthesis of the osmoprotectant glycine betaine. Catalyzes the irreversible oxidation of betaine aldehyde to the corresponding acid.</text>
</comment>
<evidence type="ECO:0000313" key="12">
    <source>
        <dbReference type="Proteomes" id="UP000281112"/>
    </source>
</evidence>
<sequence>MEIKSLFIDGKLTDTTSGETFPSINPATGETIAVLGQASAQDVEDAIASAKKGFEVWSSMTAVERSRILLKAVQILRDRNDELAELEVLDTGKPLQEANCVDIATGADVIEYYAGLAPTQLGDQQPLSESQFFYTRREPLGVCAGIGAWNYPIQIAMWKSAPALAAGNAMVFKPSEETPLTALKLAEIYKEAGVPDGVFNVVQGDYRVGQMLTGHPDIAKVSFTGEVGTGKKVMAASAQTLKSVTMELGGKSPLIIFDDSNLDDAVSASMVANFYTQGEVCTNGTRVFVHEAIYDDFLKQLKERTEKLVIGDPLNLDTQIGALISKGHEEKVLAAIEEAKQSDAKLLVGGYKVTTDGLEKGNFVAPTVFFDCYEEMALVQNEIFGPVMAVIKFTDEADVVEKANNTRFGLAAGIFTKDISRAHRVIHKMQAGICWINTWGNSPAEMPVGGYKDSGIGRENGVETLAHYTQTKSVFIELGNFESPYA</sequence>
<gene>
    <name evidence="7" type="primary">betB</name>
    <name evidence="11" type="ORF">EES38_18970</name>
</gene>
<feature type="binding site" evidence="7">
    <location>
        <position position="249"/>
    </location>
    <ligand>
        <name>NAD(+)</name>
        <dbReference type="ChEBI" id="CHEBI:57540"/>
    </ligand>
</feature>
<keyword evidence="6 7" id="KW-0558">Oxidation</keyword>
<dbReference type="GO" id="GO:0019285">
    <property type="term" value="P:glycine betaine biosynthetic process from choline"/>
    <property type="evidence" value="ECO:0007669"/>
    <property type="project" value="UniProtKB-UniRule"/>
</dbReference>
<comment type="catalytic activity">
    <reaction evidence="7">
        <text>betaine aldehyde + NAD(+) + H2O = glycine betaine + NADH + 2 H(+)</text>
        <dbReference type="Rhea" id="RHEA:15305"/>
        <dbReference type="ChEBI" id="CHEBI:15377"/>
        <dbReference type="ChEBI" id="CHEBI:15378"/>
        <dbReference type="ChEBI" id="CHEBI:15710"/>
        <dbReference type="ChEBI" id="CHEBI:17750"/>
        <dbReference type="ChEBI" id="CHEBI:57540"/>
        <dbReference type="ChEBI" id="CHEBI:57945"/>
        <dbReference type="EC" id="1.2.1.8"/>
    </reaction>
</comment>
<feature type="domain" description="Aldehyde dehydrogenase" evidence="10">
    <location>
        <begin position="15"/>
        <end position="474"/>
    </location>
</feature>
<comment type="caution">
    <text evidence="7">Lacks conserved residue(s) required for the propagation of feature annotation.</text>
</comment>
<feature type="binding site" description="covalent" evidence="7">
    <location>
        <position position="281"/>
    </location>
    <ligand>
        <name>NAD(+)</name>
        <dbReference type="ChEBI" id="CHEBI:57540"/>
    </ligand>
</feature>
<dbReference type="NCBIfam" id="TIGR01804">
    <property type="entry name" value="BADH"/>
    <property type="match status" value="1"/>
</dbReference>
<dbReference type="SUPFAM" id="SSF53720">
    <property type="entry name" value="ALDH-like"/>
    <property type="match status" value="1"/>
</dbReference>
<dbReference type="Pfam" id="PF00171">
    <property type="entry name" value="Aldedh"/>
    <property type="match status" value="1"/>
</dbReference>
<protein>
    <recommendedName>
        <fullName evidence="7">Betaine aldehyde dehydrogenase</fullName>
        <shortName evidence="7">BADH</shortName>
        <ecNumber evidence="7">1.2.1.8</ecNumber>
    </recommendedName>
</protein>
<feature type="binding site" evidence="7">
    <location>
        <position position="90"/>
    </location>
    <ligand>
        <name>K(+)</name>
        <dbReference type="ChEBI" id="CHEBI:29103"/>
        <label>1</label>
    </ligand>
</feature>
<name>A0A3N9TD32_9VIBR</name>
<feature type="binding site" evidence="7">
    <location>
        <begin position="147"/>
        <end position="149"/>
    </location>
    <ligand>
        <name>NAD(+)</name>
        <dbReference type="ChEBI" id="CHEBI:57540"/>
    </ligand>
</feature>
<comment type="pathway">
    <text evidence="7">Amine and polyamine biosynthesis; betaine biosynthesis via choline pathway; betaine from betaine aldehyde: step 1/1.</text>
</comment>
<feature type="binding site" evidence="7">
    <location>
        <position position="23"/>
    </location>
    <ligand>
        <name>K(+)</name>
        <dbReference type="ChEBI" id="CHEBI:29103"/>
        <label>1</label>
    </ligand>
</feature>
<feature type="modified residue" description="Cysteine sulfenic acid (-SOH)" evidence="7">
    <location>
        <position position="281"/>
    </location>
</feature>
<keyword evidence="2 7" id="KW-0479">Metal-binding</keyword>
<dbReference type="InterPro" id="IPR016161">
    <property type="entry name" value="Ald_DH/histidinol_DH"/>
</dbReference>